<dbReference type="OrthoDB" id="5545019at2759"/>
<dbReference type="PRINTS" id="PR00081">
    <property type="entry name" value="GDHRDH"/>
</dbReference>
<dbReference type="GO" id="GO:0005783">
    <property type="term" value="C:endoplasmic reticulum"/>
    <property type="evidence" value="ECO:0007669"/>
    <property type="project" value="UniProtKB-SubCell"/>
</dbReference>
<proteinExistence type="inferred from homology"/>
<dbReference type="PRINTS" id="PR00080">
    <property type="entry name" value="SDRFAMILY"/>
</dbReference>
<keyword evidence="6" id="KW-0472">Membrane</keyword>
<dbReference type="Proteomes" id="UP000549394">
    <property type="component" value="Unassembled WGS sequence"/>
</dbReference>
<evidence type="ECO:0000256" key="5">
    <source>
        <dbReference type="SAM" id="MobiDB-lite"/>
    </source>
</evidence>
<feature type="transmembrane region" description="Helical" evidence="6">
    <location>
        <begin position="378"/>
        <end position="398"/>
    </location>
</feature>
<dbReference type="EMBL" id="CAJFCJ010000007">
    <property type="protein sequence ID" value="CAD5116845.1"/>
    <property type="molecule type" value="Genomic_DNA"/>
</dbReference>
<keyword evidence="8" id="KW-1185">Reference proteome</keyword>
<accession>A0A7I8VMY9</accession>
<dbReference type="SUPFAM" id="SSF52540">
    <property type="entry name" value="P-loop containing nucleoside triphosphate hydrolases"/>
    <property type="match status" value="1"/>
</dbReference>
<dbReference type="AlphaFoldDB" id="A0A7I8VMY9"/>
<comment type="caution">
    <text evidence="7">The sequence shown here is derived from an EMBL/GenBank/DDBJ whole genome shotgun (WGS) entry which is preliminary data.</text>
</comment>
<dbReference type="CDD" id="cd05356">
    <property type="entry name" value="17beta-HSD1_like_SDR_c"/>
    <property type="match status" value="1"/>
</dbReference>
<evidence type="ECO:0000313" key="8">
    <source>
        <dbReference type="Proteomes" id="UP000549394"/>
    </source>
</evidence>
<reference evidence="7 8" key="1">
    <citation type="submission" date="2020-08" db="EMBL/GenBank/DDBJ databases">
        <authorList>
            <person name="Hejnol A."/>
        </authorList>
    </citation>
    <scope>NUCLEOTIDE SEQUENCE [LARGE SCALE GENOMIC DNA]</scope>
</reference>
<dbReference type="InterPro" id="IPR020904">
    <property type="entry name" value="Sc_DH/Rdtase_CS"/>
</dbReference>
<name>A0A7I8VMY9_9ANNE</name>
<evidence type="ECO:0000256" key="6">
    <source>
        <dbReference type="SAM" id="Phobius"/>
    </source>
</evidence>
<evidence type="ECO:0000313" key="7">
    <source>
        <dbReference type="EMBL" id="CAD5116845.1"/>
    </source>
</evidence>
<feature type="region of interest" description="Disordered" evidence="5">
    <location>
        <begin position="1"/>
        <end position="22"/>
    </location>
</feature>
<comment type="similarity">
    <text evidence="2">Belongs to the short-chain dehydrogenases/reductases (SDR) family.</text>
</comment>
<evidence type="ECO:0000256" key="2">
    <source>
        <dbReference type="ARBA" id="ARBA00006484"/>
    </source>
</evidence>
<keyword evidence="6" id="KW-1133">Transmembrane helix</keyword>
<evidence type="ECO:0000256" key="1">
    <source>
        <dbReference type="ARBA" id="ARBA00004240"/>
    </source>
</evidence>
<feature type="compositionally biased region" description="Polar residues" evidence="5">
    <location>
        <begin position="1"/>
        <end position="15"/>
    </location>
</feature>
<dbReference type="InterPro" id="IPR027417">
    <property type="entry name" value="P-loop_NTPase"/>
</dbReference>
<dbReference type="Gene3D" id="3.40.50.300">
    <property type="entry name" value="P-loop containing nucleotide triphosphate hydrolases"/>
    <property type="match status" value="1"/>
</dbReference>
<sequence length="679" mass="78049">MNAQSNPNFSRSNSRCGRPETNKYDDEIRKCQSKILYIWGPEWSGVTTELEYIKSHLRDKDGKAFDHCFYTTLKHMTDKESVKIGQTLKIVLQKWIMGIDPEAIDVPGLNWVTPLIGVFERKFQERFLIVIDDMDRLRDINDDEEDIRQNLCNLAKHENVYLLLGSHADMVISIGHEIKIRLEKITEERYPYKFAKIIQGLPPMIKLLDNLVKDGIVGDDEMLQKQLNEMDKSELLKIFGRKDLMKEDRLDLRVKSVIKDFESVLENGKEIKRKIAEGEYDIQKLLGNDKDKTRFTDNLINLMELHSKGIIQRDDMSIAFYNAYVEDKLKTILSQEIDSENDKEMNNDLNRNDTVPESEPASLDFINIRRNIDAMEQFLRNIGICTLVYIALRIVWYARKFVRQFFLSNNFNFKACGEWAVVTGATDGIGKAYACQLAERGMKICLISRNPKKLARVAKELESQYNVETKTIAADCCKTDIYETIDDELKEIDIGVLVNNVGIGLGRNYVHNITDRNDIKNIIICNMLPLTMLSHSVLPSMIKKRNGIIINVGSISGTFVQPFKVIYGATKAYTDLFSRSLQEEVREFGIIVQSVLPSYVSTKLVGHMSVNFSVPLPEKYVRSALNTVGVESRTFGYIQHALQGLIFNSPESFYHALMKQEYEEVKKSIKSNKIKKYIE</sequence>
<dbReference type="PROSITE" id="PS00061">
    <property type="entry name" value="ADH_SHORT"/>
    <property type="match status" value="1"/>
</dbReference>
<dbReference type="SUPFAM" id="SSF51735">
    <property type="entry name" value="NAD(P)-binding Rossmann-fold domains"/>
    <property type="match status" value="1"/>
</dbReference>
<dbReference type="PANTHER" id="PTHR43899">
    <property type="entry name" value="RH59310P"/>
    <property type="match status" value="1"/>
</dbReference>
<evidence type="ECO:0000256" key="3">
    <source>
        <dbReference type="ARBA" id="ARBA00022857"/>
    </source>
</evidence>
<dbReference type="Gene3D" id="3.40.50.720">
    <property type="entry name" value="NAD(P)-binding Rossmann-like Domain"/>
    <property type="match status" value="1"/>
</dbReference>
<comment type="subcellular location">
    <subcellularLocation>
        <location evidence="1">Endoplasmic reticulum</location>
    </subcellularLocation>
</comment>
<dbReference type="InterPro" id="IPR002347">
    <property type="entry name" value="SDR_fam"/>
</dbReference>
<dbReference type="InterPro" id="IPR051019">
    <property type="entry name" value="VLCFA-Steroid_DH"/>
</dbReference>
<organism evidence="7 8">
    <name type="scientific">Dimorphilus gyrociliatus</name>
    <dbReference type="NCBI Taxonomy" id="2664684"/>
    <lineage>
        <taxon>Eukaryota</taxon>
        <taxon>Metazoa</taxon>
        <taxon>Spiralia</taxon>
        <taxon>Lophotrochozoa</taxon>
        <taxon>Annelida</taxon>
        <taxon>Polychaeta</taxon>
        <taxon>Polychaeta incertae sedis</taxon>
        <taxon>Dinophilidae</taxon>
        <taxon>Dimorphilus</taxon>
    </lineage>
</organism>
<keyword evidence="4" id="KW-0560">Oxidoreductase</keyword>
<dbReference type="InterPro" id="IPR036291">
    <property type="entry name" value="NAD(P)-bd_dom_sf"/>
</dbReference>
<dbReference type="Pfam" id="PF00106">
    <property type="entry name" value="adh_short"/>
    <property type="match status" value="1"/>
</dbReference>
<dbReference type="FunFam" id="3.40.50.720:FF:000137">
    <property type="entry name" value="Hydroxysteroid (17-beta) dehydrogenase 3"/>
    <property type="match status" value="1"/>
</dbReference>
<dbReference type="PANTHER" id="PTHR43899:SF13">
    <property type="entry name" value="RH59310P"/>
    <property type="match status" value="1"/>
</dbReference>
<gene>
    <name evidence="7" type="ORF">DGYR_LOCUS5432</name>
</gene>
<protein>
    <submittedName>
        <fullName evidence="7">DgyrCDS5689</fullName>
    </submittedName>
</protein>
<keyword evidence="6" id="KW-0812">Transmembrane</keyword>
<evidence type="ECO:0000256" key="4">
    <source>
        <dbReference type="ARBA" id="ARBA00023002"/>
    </source>
</evidence>
<keyword evidence="3" id="KW-0521">NADP</keyword>
<dbReference type="GO" id="GO:0016491">
    <property type="term" value="F:oxidoreductase activity"/>
    <property type="evidence" value="ECO:0007669"/>
    <property type="project" value="UniProtKB-KW"/>
</dbReference>